<dbReference type="SMART" id="SM00530">
    <property type="entry name" value="HTH_XRE"/>
    <property type="match status" value="1"/>
</dbReference>
<dbReference type="Pfam" id="PF13424">
    <property type="entry name" value="TPR_12"/>
    <property type="match status" value="3"/>
</dbReference>
<accession>A0A4P6JU15</accession>
<dbReference type="PANTHER" id="PTHR47691">
    <property type="entry name" value="REGULATOR-RELATED"/>
    <property type="match status" value="1"/>
</dbReference>
<name>A0A4P6JU15_KTERU</name>
<evidence type="ECO:0000256" key="1">
    <source>
        <dbReference type="SAM" id="MobiDB-lite"/>
    </source>
</evidence>
<reference evidence="3 4" key="1">
    <citation type="submission" date="2019-01" db="EMBL/GenBank/DDBJ databases">
        <title>Ktedonosporobacter rubrisoli SCAWS-G2.</title>
        <authorList>
            <person name="Huang Y."/>
            <person name="Yan B."/>
        </authorList>
    </citation>
    <scope>NUCLEOTIDE SEQUENCE [LARGE SCALE GENOMIC DNA]</scope>
    <source>
        <strain evidence="3 4">SCAWS-G2</strain>
    </source>
</reference>
<dbReference type="InterPro" id="IPR027417">
    <property type="entry name" value="P-loop_NTPase"/>
</dbReference>
<dbReference type="AlphaFoldDB" id="A0A4P6JU15"/>
<dbReference type="Gene3D" id="1.25.40.10">
    <property type="entry name" value="Tetratricopeptide repeat domain"/>
    <property type="match status" value="2"/>
</dbReference>
<evidence type="ECO:0000313" key="3">
    <source>
        <dbReference type="EMBL" id="QBD78944.1"/>
    </source>
</evidence>
<feature type="compositionally biased region" description="Low complexity" evidence="1">
    <location>
        <begin position="87"/>
        <end position="98"/>
    </location>
</feature>
<dbReference type="RefSeq" id="WP_129889997.1">
    <property type="nucleotide sequence ID" value="NZ_CP035758.1"/>
</dbReference>
<feature type="domain" description="HTH cro/C1-type" evidence="2">
    <location>
        <begin position="14"/>
        <end position="68"/>
    </location>
</feature>
<dbReference type="SMART" id="SM00028">
    <property type="entry name" value="TPR"/>
    <property type="match status" value="6"/>
</dbReference>
<dbReference type="SUPFAM" id="SSF47413">
    <property type="entry name" value="lambda repressor-like DNA-binding domains"/>
    <property type="match status" value="1"/>
</dbReference>
<dbReference type="Pfam" id="PF01381">
    <property type="entry name" value="HTH_3"/>
    <property type="match status" value="1"/>
</dbReference>
<evidence type="ECO:0000259" key="2">
    <source>
        <dbReference type="PROSITE" id="PS50943"/>
    </source>
</evidence>
<dbReference type="Proteomes" id="UP000290365">
    <property type="component" value="Chromosome"/>
</dbReference>
<dbReference type="PANTHER" id="PTHR47691:SF3">
    <property type="entry name" value="HTH-TYPE TRANSCRIPTIONAL REGULATOR RV0890C-RELATED"/>
    <property type="match status" value="1"/>
</dbReference>
<dbReference type="EMBL" id="CP035758">
    <property type="protein sequence ID" value="QBD78944.1"/>
    <property type="molecule type" value="Genomic_DNA"/>
</dbReference>
<keyword evidence="4" id="KW-1185">Reference proteome</keyword>
<protein>
    <submittedName>
        <fullName evidence="3">Helix-turn-helix domain-containing protein</fullName>
    </submittedName>
</protein>
<dbReference type="InterPro" id="IPR019734">
    <property type="entry name" value="TPR_rpt"/>
</dbReference>
<dbReference type="InterPro" id="IPR001387">
    <property type="entry name" value="Cro/C1-type_HTH"/>
</dbReference>
<sequence>MRTSKTTDQPRLRLTEARKNRGWSQKELADLIETTHVNISRWERGITRPSPFFRRKLSKLFGKTEEELDLHITQGNEGEEEPERTAEPAAGASQAAVASTPEARSTPTETPGYALPKPIYDPAIPLRPEIRLVGRDTDLSQLRARLRAGGSVALTALNGLPGVGKTALAIALAHDEEIRVQFRDGVLWAGLGPTPNISGLLRRWGSLLGISVSEIEANQSDEAWTKALRNAIGERHMLLVIDDAWEVEDALTFKVGGPNCAHLVTTRFPAIAAYVSVDGAAIIHELNEEESMALLRMLAPGVVEHESQRAGELVQAVGGLPLALTLMGNYLRKQAYTGQVRRITTALQRLSDAHERLSISEPRALVDLHPSLPGETQLSLQSVLAVTDQQLDEQTRAALYALAVFPPKPNSFSEEAALAVASCPVEAIDVLTDSGLLESNGTGRYTLHQIVADYARLHLNDPQAPIRLIEYMTNFVEQHRKDYELLELESNTILAALESAHTLEKRSELVRGVIGFAPFLLLRALYPQAEHFLQLAHEAASVLNDERGLASLLMYQGEVIQRQGDYARAETRFQDGLTLARKIYDKGLICTLLTDIGSLTWKRGEYTQAEAYLQEGLTLAHELNDKERICGLLRILGSVAANRGDYAQSEAYLQEGLTFARQIGDRELACILLSNLGATIGEQGKFAQAEIYFQEGLELARQIGHRERICILLGNLGEAYYELKNYPQAEIYFQEGLLLARQIGHREWISISLLNLGMVTHKQGHHKQAETYLQESLLLARRLGRPRITCSTLNEYGKLHLDQAQLELAEENFLEMKTLVSEGDQELLSLANYGLARIAAARGDLQEAHKLGRASADALTSIGHHSAQEVREWLNSIQA</sequence>
<proteinExistence type="predicted"/>
<dbReference type="OrthoDB" id="137340at2"/>
<dbReference type="InterPro" id="IPR011990">
    <property type="entry name" value="TPR-like_helical_dom_sf"/>
</dbReference>
<dbReference type="SUPFAM" id="SSF52540">
    <property type="entry name" value="P-loop containing nucleoside triphosphate hydrolases"/>
    <property type="match status" value="1"/>
</dbReference>
<dbReference type="InterPro" id="IPR002182">
    <property type="entry name" value="NB-ARC"/>
</dbReference>
<organism evidence="3 4">
    <name type="scientific">Ktedonosporobacter rubrisoli</name>
    <dbReference type="NCBI Taxonomy" id="2509675"/>
    <lineage>
        <taxon>Bacteria</taxon>
        <taxon>Bacillati</taxon>
        <taxon>Chloroflexota</taxon>
        <taxon>Ktedonobacteria</taxon>
        <taxon>Ktedonobacterales</taxon>
        <taxon>Ktedonosporobacteraceae</taxon>
        <taxon>Ktedonosporobacter</taxon>
    </lineage>
</organism>
<dbReference type="Pfam" id="PF00931">
    <property type="entry name" value="NB-ARC"/>
    <property type="match status" value="1"/>
</dbReference>
<dbReference type="PRINTS" id="PR00364">
    <property type="entry name" value="DISEASERSIST"/>
</dbReference>
<gene>
    <name evidence="3" type="ORF">EPA93_24355</name>
</gene>
<evidence type="ECO:0000313" key="4">
    <source>
        <dbReference type="Proteomes" id="UP000290365"/>
    </source>
</evidence>
<dbReference type="Gene3D" id="3.40.50.300">
    <property type="entry name" value="P-loop containing nucleotide triphosphate hydrolases"/>
    <property type="match status" value="1"/>
</dbReference>
<dbReference type="InterPro" id="IPR010982">
    <property type="entry name" value="Lambda_DNA-bd_dom_sf"/>
</dbReference>
<dbReference type="CDD" id="cd00093">
    <property type="entry name" value="HTH_XRE"/>
    <property type="match status" value="1"/>
</dbReference>
<dbReference type="SUPFAM" id="SSF48452">
    <property type="entry name" value="TPR-like"/>
    <property type="match status" value="2"/>
</dbReference>
<dbReference type="PROSITE" id="PS50943">
    <property type="entry name" value="HTH_CROC1"/>
    <property type="match status" value="1"/>
</dbReference>
<feature type="region of interest" description="Disordered" evidence="1">
    <location>
        <begin position="73"/>
        <end position="116"/>
    </location>
</feature>
<dbReference type="Gene3D" id="1.10.260.40">
    <property type="entry name" value="lambda repressor-like DNA-binding domains"/>
    <property type="match status" value="1"/>
</dbReference>
<dbReference type="GO" id="GO:0043531">
    <property type="term" value="F:ADP binding"/>
    <property type="evidence" value="ECO:0007669"/>
    <property type="project" value="InterPro"/>
</dbReference>
<dbReference type="GO" id="GO:0003677">
    <property type="term" value="F:DNA binding"/>
    <property type="evidence" value="ECO:0007669"/>
    <property type="project" value="InterPro"/>
</dbReference>
<dbReference type="KEGG" id="kbs:EPA93_24355"/>